<dbReference type="EMBL" id="JAGSXJ010000001">
    <property type="protein sequence ID" value="KAH6697565.1"/>
    <property type="molecule type" value="Genomic_DNA"/>
</dbReference>
<sequence>MTLFADGLAERCCTNVTPRAPRQHARMIYRRPDPHVRCCSPARHAEKQADTVCLCVCVWISLSSRRGWTLRHALVPSRPRRLRKDDTERAMTQTIHPALGASMAPLVNPCPPTLIEEGRNVSGMGRETLRGDKAMPLEGETQAAPPPHWTVREKADLFCSACGSLLGDARCPVGCLAEELWPHRGAGEAGLARPFACSGGFWAKALGLEGGGACPGWEL</sequence>
<keyword evidence="2" id="KW-1185">Reference proteome</keyword>
<dbReference type="AlphaFoldDB" id="A0A9P9AHB9"/>
<evidence type="ECO:0000313" key="2">
    <source>
        <dbReference type="Proteomes" id="UP000770015"/>
    </source>
</evidence>
<accession>A0A9P9AHB9</accession>
<comment type="caution">
    <text evidence="1">The sequence shown here is derived from an EMBL/GenBank/DDBJ whole genome shotgun (WGS) entry which is preliminary data.</text>
</comment>
<gene>
    <name evidence="1" type="ORF">F5X68DRAFT_5579</name>
</gene>
<name>A0A9P9AHB9_9PEZI</name>
<protein>
    <submittedName>
        <fullName evidence="1">Uncharacterized protein</fullName>
    </submittedName>
</protein>
<dbReference type="Proteomes" id="UP000770015">
    <property type="component" value="Unassembled WGS sequence"/>
</dbReference>
<proteinExistence type="predicted"/>
<evidence type="ECO:0000313" key="1">
    <source>
        <dbReference type="EMBL" id="KAH6697565.1"/>
    </source>
</evidence>
<reference evidence="1" key="1">
    <citation type="journal article" date="2021" name="Nat. Commun.">
        <title>Genetic determinants of endophytism in the Arabidopsis root mycobiome.</title>
        <authorList>
            <person name="Mesny F."/>
            <person name="Miyauchi S."/>
            <person name="Thiergart T."/>
            <person name="Pickel B."/>
            <person name="Atanasova L."/>
            <person name="Karlsson M."/>
            <person name="Huettel B."/>
            <person name="Barry K.W."/>
            <person name="Haridas S."/>
            <person name="Chen C."/>
            <person name="Bauer D."/>
            <person name="Andreopoulos W."/>
            <person name="Pangilinan J."/>
            <person name="LaButti K."/>
            <person name="Riley R."/>
            <person name="Lipzen A."/>
            <person name="Clum A."/>
            <person name="Drula E."/>
            <person name="Henrissat B."/>
            <person name="Kohler A."/>
            <person name="Grigoriev I.V."/>
            <person name="Martin F.M."/>
            <person name="Hacquard S."/>
        </authorList>
    </citation>
    <scope>NUCLEOTIDE SEQUENCE</scope>
    <source>
        <strain evidence="1">MPI-SDFR-AT-0117</strain>
    </source>
</reference>
<organism evidence="1 2">
    <name type="scientific">Plectosphaerella plurivora</name>
    <dbReference type="NCBI Taxonomy" id="936078"/>
    <lineage>
        <taxon>Eukaryota</taxon>
        <taxon>Fungi</taxon>
        <taxon>Dikarya</taxon>
        <taxon>Ascomycota</taxon>
        <taxon>Pezizomycotina</taxon>
        <taxon>Sordariomycetes</taxon>
        <taxon>Hypocreomycetidae</taxon>
        <taxon>Glomerellales</taxon>
        <taxon>Plectosphaerellaceae</taxon>
        <taxon>Plectosphaerella</taxon>
    </lineage>
</organism>